<evidence type="ECO:0000256" key="1">
    <source>
        <dbReference type="ARBA" id="ARBA00008853"/>
    </source>
</evidence>
<accession>A0ABP9GHA5</accession>
<gene>
    <name evidence="4" type="ORF">GCM10023224_28170</name>
</gene>
<dbReference type="PANTHER" id="PTHR10907">
    <property type="entry name" value="REGUCALCIN"/>
    <property type="match status" value="1"/>
</dbReference>
<dbReference type="Pfam" id="PF08450">
    <property type="entry name" value="SGL"/>
    <property type="match status" value="1"/>
</dbReference>
<dbReference type="SUPFAM" id="SSF63829">
    <property type="entry name" value="Calcium-dependent phosphotriesterase"/>
    <property type="match status" value="1"/>
</dbReference>
<dbReference type="InterPro" id="IPR011042">
    <property type="entry name" value="6-blade_b-propeller_TolB-like"/>
</dbReference>
<evidence type="ECO:0000313" key="4">
    <source>
        <dbReference type="EMBL" id="GAA4943720.1"/>
    </source>
</evidence>
<comment type="similarity">
    <text evidence="1">Belongs to the SMP-30/CGR1 family.</text>
</comment>
<dbReference type="InterPro" id="IPR013658">
    <property type="entry name" value="SGL"/>
</dbReference>
<protein>
    <submittedName>
        <fullName evidence="4">SMP-30/gluconolactonase/LRE family protein</fullName>
    </submittedName>
</protein>
<dbReference type="EMBL" id="BAABIK010000014">
    <property type="protein sequence ID" value="GAA4943720.1"/>
    <property type="molecule type" value="Genomic_DNA"/>
</dbReference>
<evidence type="ECO:0000259" key="3">
    <source>
        <dbReference type="Pfam" id="PF08450"/>
    </source>
</evidence>
<comment type="caution">
    <text evidence="4">The sequence shown here is derived from an EMBL/GenBank/DDBJ whole genome shotgun (WGS) entry which is preliminary data.</text>
</comment>
<dbReference type="Gene3D" id="2.120.10.30">
    <property type="entry name" value="TolB, C-terminal domain"/>
    <property type="match status" value="1"/>
</dbReference>
<dbReference type="PRINTS" id="PR01790">
    <property type="entry name" value="SMP30FAMILY"/>
</dbReference>
<evidence type="ECO:0000313" key="5">
    <source>
        <dbReference type="Proteomes" id="UP001499993"/>
    </source>
</evidence>
<dbReference type="InterPro" id="IPR005511">
    <property type="entry name" value="SMP-30"/>
</dbReference>
<dbReference type="Proteomes" id="UP001499993">
    <property type="component" value="Unassembled WGS sequence"/>
</dbReference>
<proteinExistence type="inferred from homology"/>
<keyword evidence="5" id="KW-1185">Reference proteome</keyword>
<feature type="domain" description="SMP-30/Gluconolactonase/LRE-like region" evidence="3">
    <location>
        <begin position="27"/>
        <end position="265"/>
    </location>
</feature>
<feature type="compositionally biased region" description="Basic and acidic residues" evidence="2">
    <location>
        <begin position="1"/>
        <end position="16"/>
    </location>
</feature>
<dbReference type="PANTHER" id="PTHR10907:SF47">
    <property type="entry name" value="REGUCALCIN"/>
    <property type="match status" value="1"/>
</dbReference>
<name>A0ABP9GHA5_9ACTN</name>
<feature type="region of interest" description="Disordered" evidence="2">
    <location>
        <begin position="1"/>
        <end position="22"/>
    </location>
</feature>
<dbReference type="RefSeq" id="WP_344146205.1">
    <property type="nucleotide sequence ID" value="NZ_BAABIK010000014.1"/>
</dbReference>
<evidence type="ECO:0000256" key="2">
    <source>
        <dbReference type="SAM" id="MobiDB-lite"/>
    </source>
</evidence>
<organism evidence="4 5">
    <name type="scientific">Streptomonospora halophila</name>
    <dbReference type="NCBI Taxonomy" id="427369"/>
    <lineage>
        <taxon>Bacteria</taxon>
        <taxon>Bacillati</taxon>
        <taxon>Actinomycetota</taxon>
        <taxon>Actinomycetes</taxon>
        <taxon>Streptosporangiales</taxon>
        <taxon>Nocardiopsidaceae</taxon>
        <taxon>Streptomonospora</taxon>
    </lineage>
</organism>
<sequence>MPHRPTKGDRPRRLRAEQAGPPLAYHGEGPVWCPADGCLRWMDMLAGDILARRHTDGAIERTAVGRVAAAARPRQNGGFVVAVERGFALIEPGSAEVHRLPELWSDPQVRMNEGGCDLHGRFYCGSMDYGAAPGRGALYRLDPDLSATRILDGVTISNGLAWTPSGDRAYYVDTPTHRVDAFDVAPDGELGERRAFVEIPPEQGNPDGICLDTEGGVWVALWDGAAVHRYTSGGRLDTVVELPVPRPTACTFAGPDLSELYITTSAENLDTERWPQAGALFRVVPGAVGMAPLEFAG</sequence>
<reference evidence="5" key="1">
    <citation type="journal article" date="2019" name="Int. J. Syst. Evol. Microbiol.">
        <title>The Global Catalogue of Microorganisms (GCM) 10K type strain sequencing project: providing services to taxonomists for standard genome sequencing and annotation.</title>
        <authorList>
            <consortium name="The Broad Institute Genomics Platform"/>
            <consortium name="The Broad Institute Genome Sequencing Center for Infectious Disease"/>
            <person name="Wu L."/>
            <person name="Ma J."/>
        </authorList>
    </citation>
    <scope>NUCLEOTIDE SEQUENCE [LARGE SCALE GENOMIC DNA]</scope>
    <source>
        <strain evidence="5">JCM 18123</strain>
    </source>
</reference>